<dbReference type="SUPFAM" id="SSF53167">
    <property type="entry name" value="Purine and uridine phosphorylases"/>
    <property type="match status" value="1"/>
</dbReference>
<evidence type="ECO:0000313" key="4">
    <source>
        <dbReference type="Ensembl" id="ENSCSAVP00000015066.1"/>
    </source>
</evidence>
<dbReference type="Gene3D" id="3.40.50.1580">
    <property type="entry name" value="Nucleoside phosphorylase domain"/>
    <property type="match status" value="1"/>
</dbReference>
<dbReference type="GO" id="GO:0005829">
    <property type="term" value="C:cytosol"/>
    <property type="evidence" value="ECO:0007669"/>
    <property type="project" value="TreeGrafter"/>
</dbReference>
<dbReference type="GO" id="GO:0006218">
    <property type="term" value="P:uridine catabolic process"/>
    <property type="evidence" value="ECO:0007669"/>
    <property type="project" value="TreeGrafter"/>
</dbReference>
<comment type="similarity">
    <text evidence="1">Belongs to the PNP/UDP phosphorylase family.</text>
</comment>
<dbReference type="InterPro" id="IPR035994">
    <property type="entry name" value="Nucleoside_phosphorylase_sf"/>
</dbReference>
<reference evidence="5" key="1">
    <citation type="submission" date="2003-08" db="EMBL/GenBank/DDBJ databases">
        <authorList>
            <person name="Birren B."/>
            <person name="Nusbaum C."/>
            <person name="Abebe A."/>
            <person name="Abouelleil A."/>
            <person name="Adekoya E."/>
            <person name="Ait-zahra M."/>
            <person name="Allen N."/>
            <person name="Allen T."/>
            <person name="An P."/>
            <person name="Anderson M."/>
            <person name="Anderson S."/>
            <person name="Arachchi H."/>
            <person name="Armbruster J."/>
            <person name="Bachantsang P."/>
            <person name="Baldwin J."/>
            <person name="Barry A."/>
            <person name="Bayul T."/>
            <person name="Blitshsteyn B."/>
            <person name="Bloom T."/>
            <person name="Blye J."/>
            <person name="Boguslavskiy L."/>
            <person name="Borowsky M."/>
            <person name="Boukhgalter B."/>
            <person name="Brunache A."/>
            <person name="Butler J."/>
            <person name="Calixte N."/>
            <person name="Calvo S."/>
            <person name="Camarata J."/>
            <person name="Campo K."/>
            <person name="Chang J."/>
            <person name="Cheshatsang Y."/>
            <person name="Citroen M."/>
            <person name="Collymore A."/>
            <person name="Considine T."/>
            <person name="Cook A."/>
            <person name="Cooke P."/>
            <person name="Corum B."/>
            <person name="Cuomo C."/>
            <person name="David R."/>
            <person name="Dawoe T."/>
            <person name="Degray S."/>
            <person name="Dodge S."/>
            <person name="Dooley K."/>
            <person name="Dorje P."/>
            <person name="Dorjee K."/>
            <person name="Dorris L."/>
            <person name="Duffey N."/>
            <person name="Dupes A."/>
            <person name="Elkins T."/>
            <person name="Engels R."/>
            <person name="Erickson J."/>
            <person name="Farina A."/>
            <person name="Faro S."/>
            <person name="Ferreira P."/>
            <person name="Fischer H."/>
            <person name="Fitzgerald M."/>
            <person name="Foley K."/>
            <person name="Gage D."/>
            <person name="Galagan J."/>
            <person name="Gearin G."/>
            <person name="Gnerre S."/>
            <person name="Gnirke A."/>
            <person name="Goyette A."/>
            <person name="Graham J."/>
            <person name="Grandbois E."/>
            <person name="Gyaltsen K."/>
            <person name="Hafez N."/>
            <person name="Hagopian D."/>
            <person name="Hagos B."/>
            <person name="Hall J."/>
            <person name="Hatcher B."/>
            <person name="Heller A."/>
            <person name="Higgins H."/>
            <person name="Honan T."/>
            <person name="Horn A."/>
            <person name="Houde N."/>
            <person name="Hughes L."/>
            <person name="Hulme W."/>
            <person name="Husby E."/>
            <person name="Iliev I."/>
            <person name="Jaffe D."/>
            <person name="Jones C."/>
            <person name="Kamal M."/>
            <person name="Kamat A."/>
            <person name="Kamvysselis M."/>
            <person name="Karlsson E."/>
            <person name="Kells C."/>
            <person name="Kieu A."/>
            <person name="Kisner P."/>
            <person name="Kodira C."/>
            <person name="Kulbokas E."/>
            <person name="Labutti K."/>
            <person name="Lama D."/>
            <person name="Landers T."/>
            <person name="Leger J."/>
            <person name="Levine S."/>
            <person name="Lewis D."/>
            <person name="Lewis T."/>
            <person name="Lindblad-toh K."/>
            <person name="Liu X."/>
            <person name="Lokyitsang T."/>
            <person name="Lokyitsang Y."/>
            <person name="Lucien O."/>
            <person name="Lui A."/>
            <person name="Ma L.J."/>
            <person name="Mabbitt R."/>
            <person name="Macdonald J."/>
            <person name="Maclean C."/>
            <person name="Major J."/>
            <person name="Manning J."/>
            <person name="Marabella R."/>
            <person name="Maru K."/>
            <person name="Matthews C."/>
            <person name="Mauceli E."/>
            <person name="Mccarthy M."/>
            <person name="Mcdonough S."/>
            <person name="Mcghee T."/>
            <person name="Meldrim J."/>
            <person name="Meneus L."/>
            <person name="Mesirov J."/>
            <person name="Mihalev A."/>
            <person name="Mihova T."/>
            <person name="Mikkelsen T."/>
            <person name="Mlenga V."/>
            <person name="Moru K."/>
            <person name="Mozes J."/>
            <person name="Mulrain L."/>
            <person name="Munson G."/>
            <person name="Naylor J."/>
            <person name="Newes C."/>
            <person name="Nguyen C."/>
            <person name="Nguyen N."/>
            <person name="Nguyen T."/>
            <person name="Nicol R."/>
            <person name="Nielsen C."/>
            <person name="Nizzari M."/>
            <person name="Norbu C."/>
            <person name="Norbu N."/>
            <person name="O'donnell P."/>
            <person name="Okoawo O."/>
            <person name="O'leary S."/>
            <person name="Omotosho B."/>
            <person name="O'neill K."/>
            <person name="Osman S."/>
            <person name="Parker S."/>
            <person name="Perrin D."/>
            <person name="Phunkhang P."/>
            <person name="Piqani B."/>
            <person name="Purcell S."/>
            <person name="Rachupka T."/>
            <person name="Ramasamy U."/>
            <person name="Rameau R."/>
            <person name="Ray V."/>
            <person name="Raymond C."/>
            <person name="Retta R."/>
            <person name="Richardson S."/>
            <person name="Rise C."/>
            <person name="Rodriguez J."/>
            <person name="Rogers J."/>
            <person name="Rogov P."/>
            <person name="Rutman M."/>
            <person name="Schupbach R."/>
            <person name="Seaman C."/>
            <person name="Settipalli S."/>
            <person name="Sharpe T."/>
            <person name="Sheridan J."/>
            <person name="Sherpa N."/>
            <person name="Shi J."/>
            <person name="Smirnov S."/>
            <person name="Smith C."/>
            <person name="Sougnez C."/>
            <person name="Spencer B."/>
            <person name="Stalker J."/>
            <person name="Stange-thomann N."/>
            <person name="Stavropoulos S."/>
            <person name="Stetson K."/>
            <person name="Stone C."/>
            <person name="Stone S."/>
            <person name="Stubbs M."/>
            <person name="Talamas J."/>
            <person name="Tchuinga P."/>
            <person name="Tenzing P."/>
            <person name="Tesfaye S."/>
            <person name="Theodore J."/>
            <person name="Thoulutsang Y."/>
            <person name="Topham K."/>
            <person name="Towey S."/>
            <person name="Tsamla T."/>
            <person name="Tsomo N."/>
            <person name="Vallee D."/>
            <person name="Vassiliev H."/>
            <person name="Venkataraman V."/>
            <person name="Vinson J."/>
            <person name="Vo A."/>
            <person name="Wade C."/>
            <person name="Wang S."/>
            <person name="Wangchuk T."/>
            <person name="Wangdi T."/>
            <person name="Whittaker C."/>
            <person name="Wilkinson J."/>
            <person name="Wu Y."/>
            <person name="Wyman D."/>
            <person name="Yadav S."/>
            <person name="Yang S."/>
            <person name="Yang X."/>
            <person name="Yeager S."/>
            <person name="Yee E."/>
            <person name="Young G."/>
            <person name="Zainoun J."/>
            <person name="Zembeck L."/>
            <person name="Zimmer A."/>
            <person name="Zody M."/>
            <person name="Lander E."/>
        </authorList>
    </citation>
    <scope>NUCLEOTIDE SEQUENCE [LARGE SCALE GENOMIC DNA]</scope>
</reference>
<dbReference type="STRING" id="51511.ENSCSAVP00000015066"/>
<evidence type="ECO:0000256" key="1">
    <source>
        <dbReference type="ARBA" id="ARBA00010456"/>
    </source>
</evidence>
<dbReference type="Pfam" id="PF01048">
    <property type="entry name" value="PNP_UDP_1"/>
    <property type="match status" value="1"/>
</dbReference>
<dbReference type="Ensembl" id="ENSCSAVT00000015240.1">
    <property type="protein sequence ID" value="ENSCSAVP00000015066.1"/>
    <property type="gene ID" value="ENSCSAVG00000008833.1"/>
</dbReference>
<keyword evidence="5" id="KW-1185">Reference proteome</keyword>
<evidence type="ECO:0000259" key="3">
    <source>
        <dbReference type="Pfam" id="PF01048"/>
    </source>
</evidence>
<dbReference type="AlphaFoldDB" id="H2ZBV0"/>
<feature type="binding site" evidence="2">
    <location>
        <position position="254"/>
    </location>
    <ligand>
        <name>substrate</name>
    </ligand>
</feature>
<dbReference type="Proteomes" id="UP000007875">
    <property type="component" value="Unassembled WGS sequence"/>
</dbReference>
<reference evidence="4" key="3">
    <citation type="submission" date="2025-09" db="UniProtKB">
        <authorList>
            <consortium name="Ensembl"/>
        </authorList>
    </citation>
    <scope>IDENTIFICATION</scope>
</reference>
<reference evidence="4" key="2">
    <citation type="submission" date="2025-08" db="UniProtKB">
        <authorList>
            <consortium name="Ensembl"/>
        </authorList>
    </citation>
    <scope>IDENTIFICATION</scope>
</reference>
<dbReference type="InterPro" id="IPR000845">
    <property type="entry name" value="Nucleoside_phosphorylase_d"/>
</dbReference>
<dbReference type="CDD" id="cd17763">
    <property type="entry name" value="UP_hUPP-like"/>
    <property type="match status" value="1"/>
</dbReference>
<feature type="binding site" evidence="2">
    <location>
        <begin position="174"/>
        <end position="177"/>
    </location>
    <ligand>
        <name>phosphate</name>
        <dbReference type="ChEBI" id="CHEBI:43474"/>
    </ligand>
</feature>
<dbReference type="PANTHER" id="PTHR43691">
    <property type="entry name" value="URIDINE PHOSPHORYLASE"/>
    <property type="match status" value="1"/>
</dbReference>
<dbReference type="InterPro" id="IPR010059">
    <property type="entry name" value="Uridine_phosphorylase_euk"/>
</dbReference>
<dbReference type="GeneTree" id="ENSGT00940000167337"/>
<evidence type="ECO:0000313" key="5">
    <source>
        <dbReference type="Proteomes" id="UP000007875"/>
    </source>
</evidence>
<dbReference type="InParanoid" id="H2ZBV0"/>
<feature type="binding site" evidence="2">
    <location>
        <position position="130"/>
    </location>
    <ligand>
        <name>phosphate</name>
        <dbReference type="ChEBI" id="CHEBI:43474"/>
    </ligand>
</feature>
<dbReference type="FunCoup" id="H2ZBV0">
    <property type="interactions" value="19"/>
</dbReference>
<feature type="domain" description="Nucleoside phosphorylase" evidence="3">
    <location>
        <begin position="81"/>
        <end position="307"/>
    </location>
</feature>
<dbReference type="PANTHER" id="PTHR43691:SF11">
    <property type="entry name" value="FI09636P-RELATED"/>
    <property type="match status" value="1"/>
</dbReference>
<dbReference type="eggNOG" id="KOG3728">
    <property type="taxonomic scope" value="Eukaryota"/>
</dbReference>
<dbReference type="NCBIfam" id="TIGR01719">
    <property type="entry name" value="euk_UDPppase"/>
    <property type="match status" value="1"/>
</dbReference>
<dbReference type="GO" id="GO:0004850">
    <property type="term" value="F:uridine phosphorylase activity"/>
    <property type="evidence" value="ECO:0007669"/>
    <property type="project" value="InterPro"/>
</dbReference>
<proteinExistence type="inferred from homology"/>
<dbReference type="HOGENOM" id="CLU_054104_0_0_1"/>
<evidence type="ECO:0000256" key="2">
    <source>
        <dbReference type="PIRSR" id="PIRSR610059-50"/>
    </source>
</evidence>
<organism evidence="4 5">
    <name type="scientific">Ciona savignyi</name>
    <name type="common">Pacific transparent sea squirt</name>
    <dbReference type="NCBI Taxonomy" id="51511"/>
    <lineage>
        <taxon>Eukaryota</taxon>
        <taxon>Metazoa</taxon>
        <taxon>Chordata</taxon>
        <taxon>Tunicata</taxon>
        <taxon>Ascidiacea</taxon>
        <taxon>Phlebobranchia</taxon>
        <taxon>Cionidae</taxon>
        <taxon>Ciona</taxon>
    </lineage>
</organism>
<dbReference type="GO" id="GO:0009166">
    <property type="term" value="P:nucleotide catabolic process"/>
    <property type="evidence" value="ECO:0007669"/>
    <property type="project" value="InterPro"/>
</dbReference>
<protein>
    <recommendedName>
        <fullName evidence="3">Nucleoside phosphorylase domain-containing protein</fullName>
    </recommendedName>
</protein>
<feature type="binding site" evidence="2">
    <location>
        <position position="252"/>
    </location>
    <ligand>
        <name>substrate</name>
    </ligand>
</feature>
<sequence length="348" mass="38353">MYSCLRLFKSTNSCLVSWSFNFQPLWYFVLSGTILYQVGKQGNGKTFRLANPYLTEKETLYHLGISTDDNLQQRFGDVKFVCLGGKSKRMQNFANLLYTDLGCPENSEYEDATLPPGDRTLRDLSGSAGRYSMFKVGPVLSANHGIGPASLSVVLHELLKLIHFARCTDVTFIRIGTSGGLGLDPGTVVITDKAYNGLLKPVYTQVACGKAIDYPTSTHPEVRTKLHECALSVTSQSVIGNTLSANDFYEEQARLDGALCSYSEEEKNAFIQKAHDIHGIKNMEMESTCFTAMCTRAGVKCGVICVALVDRLVRDNVTGVKGTGIGCQLKEWEMLPQIICSKYIKESL</sequence>
<accession>H2ZBV0</accession>
<name>H2ZBV0_CIOSA</name>
<dbReference type="OMA" id="RMEAFAY"/>